<keyword evidence="4" id="KW-0804">Transcription</keyword>
<comment type="caution">
    <text evidence="6">The sequence shown here is derived from an EMBL/GenBank/DDBJ whole genome shotgun (WGS) entry which is preliminary data.</text>
</comment>
<evidence type="ECO:0000256" key="3">
    <source>
        <dbReference type="ARBA" id="ARBA00023125"/>
    </source>
</evidence>
<keyword evidence="2" id="KW-0805">Transcription regulation</keyword>
<dbReference type="InterPro" id="IPR036390">
    <property type="entry name" value="WH_DNA-bd_sf"/>
</dbReference>
<dbReference type="InterPro" id="IPR036388">
    <property type="entry name" value="WH-like_DNA-bd_sf"/>
</dbReference>
<dbReference type="SUPFAM" id="SSF46785">
    <property type="entry name" value="Winged helix' DNA-binding domain"/>
    <property type="match status" value="1"/>
</dbReference>
<evidence type="ECO:0000313" key="6">
    <source>
        <dbReference type="EMBL" id="MBB5730785.1"/>
    </source>
</evidence>
<dbReference type="GO" id="GO:0003700">
    <property type="term" value="F:DNA-binding transcription factor activity"/>
    <property type="evidence" value="ECO:0007669"/>
    <property type="project" value="InterPro"/>
</dbReference>
<dbReference type="PROSITE" id="PS50931">
    <property type="entry name" value="HTH_LYSR"/>
    <property type="match status" value="1"/>
</dbReference>
<dbReference type="PANTHER" id="PTHR30537">
    <property type="entry name" value="HTH-TYPE TRANSCRIPTIONAL REGULATOR"/>
    <property type="match status" value="1"/>
</dbReference>
<keyword evidence="3 6" id="KW-0238">DNA-binding</keyword>
<dbReference type="InterPro" id="IPR000847">
    <property type="entry name" value="LysR_HTH_N"/>
</dbReference>
<protein>
    <submittedName>
        <fullName evidence="6">DNA-binding transcriptional LysR family regulator</fullName>
    </submittedName>
</protein>
<evidence type="ECO:0000259" key="5">
    <source>
        <dbReference type="PROSITE" id="PS50931"/>
    </source>
</evidence>
<accession>A0A7W9BVD0</accession>
<comment type="similarity">
    <text evidence="1">Belongs to the LysR transcriptional regulatory family.</text>
</comment>
<dbReference type="InterPro" id="IPR058163">
    <property type="entry name" value="LysR-type_TF_proteobact-type"/>
</dbReference>
<evidence type="ECO:0000256" key="4">
    <source>
        <dbReference type="ARBA" id="ARBA00023163"/>
    </source>
</evidence>
<proteinExistence type="inferred from homology"/>
<evidence type="ECO:0000256" key="1">
    <source>
        <dbReference type="ARBA" id="ARBA00009437"/>
    </source>
</evidence>
<organism evidence="6 7">
    <name type="scientific">Sphingomonas prati</name>
    <dbReference type="NCBI Taxonomy" id="1843237"/>
    <lineage>
        <taxon>Bacteria</taxon>
        <taxon>Pseudomonadati</taxon>
        <taxon>Pseudomonadota</taxon>
        <taxon>Alphaproteobacteria</taxon>
        <taxon>Sphingomonadales</taxon>
        <taxon>Sphingomonadaceae</taxon>
        <taxon>Sphingomonas</taxon>
    </lineage>
</organism>
<dbReference type="PANTHER" id="PTHR30537:SF5">
    <property type="entry name" value="HTH-TYPE TRANSCRIPTIONAL ACTIVATOR TTDR-RELATED"/>
    <property type="match status" value="1"/>
</dbReference>
<dbReference type="Gene3D" id="1.10.10.10">
    <property type="entry name" value="Winged helix-like DNA-binding domain superfamily/Winged helix DNA-binding domain"/>
    <property type="match status" value="1"/>
</dbReference>
<keyword evidence="7" id="KW-1185">Reference proteome</keyword>
<dbReference type="RefSeq" id="WP_184075338.1">
    <property type="nucleotide sequence ID" value="NZ_BMJP01000007.1"/>
</dbReference>
<dbReference type="AlphaFoldDB" id="A0A7W9BVD0"/>
<dbReference type="Pfam" id="PF00126">
    <property type="entry name" value="HTH_1"/>
    <property type="match status" value="1"/>
</dbReference>
<feature type="domain" description="HTH lysR-type" evidence="5">
    <location>
        <begin position="8"/>
        <end position="65"/>
    </location>
</feature>
<dbReference type="SUPFAM" id="SSF53850">
    <property type="entry name" value="Periplasmic binding protein-like II"/>
    <property type="match status" value="1"/>
</dbReference>
<dbReference type="Pfam" id="PF03466">
    <property type="entry name" value="LysR_substrate"/>
    <property type="match status" value="1"/>
</dbReference>
<evidence type="ECO:0000256" key="2">
    <source>
        <dbReference type="ARBA" id="ARBA00023015"/>
    </source>
</evidence>
<name>A0A7W9BVD0_9SPHN</name>
<dbReference type="FunFam" id="1.10.10.10:FF:000001">
    <property type="entry name" value="LysR family transcriptional regulator"/>
    <property type="match status" value="1"/>
</dbReference>
<dbReference type="Proteomes" id="UP000546701">
    <property type="component" value="Unassembled WGS sequence"/>
</dbReference>
<evidence type="ECO:0000313" key="7">
    <source>
        <dbReference type="Proteomes" id="UP000546701"/>
    </source>
</evidence>
<gene>
    <name evidence="6" type="ORF">FHS99_003292</name>
</gene>
<dbReference type="GO" id="GO:0006351">
    <property type="term" value="P:DNA-templated transcription"/>
    <property type="evidence" value="ECO:0007669"/>
    <property type="project" value="TreeGrafter"/>
</dbReference>
<dbReference type="GO" id="GO:0043565">
    <property type="term" value="F:sequence-specific DNA binding"/>
    <property type="evidence" value="ECO:0007669"/>
    <property type="project" value="TreeGrafter"/>
</dbReference>
<dbReference type="InterPro" id="IPR005119">
    <property type="entry name" value="LysR_subst-bd"/>
</dbReference>
<dbReference type="Gene3D" id="3.40.190.290">
    <property type="match status" value="1"/>
</dbReference>
<sequence>MVQEKQTIDLHDLRAFASVVRHGGITAAARMHGLSKSTISVQLTRLEARLGVRLLERTSRRIALTREGEQLLPRIQSILAEADHLLDETLRARTAPRGTVRIAVPPALGGALLEHLVPALAERYPDIALIVHPSYDFDDVQDPAFDFAVRVGRVSDDGLVADAVGSFARILVCSSAFTVVPSEITKLDTTPLLAFSGKSTHIDWQLCKTDGSGEQVTLDRAAKISVRDFDALLRLVRAGHGITMVPDFMVRDDLLNRRLVHVLPDWRSPPVDVLLVYRVGTARVSRVAAVLEEARRAVVSVLGQHA</sequence>
<reference evidence="6 7" key="1">
    <citation type="submission" date="2020-08" db="EMBL/GenBank/DDBJ databases">
        <title>Genomic Encyclopedia of Type Strains, Phase IV (KMG-IV): sequencing the most valuable type-strain genomes for metagenomic binning, comparative biology and taxonomic classification.</title>
        <authorList>
            <person name="Goeker M."/>
        </authorList>
    </citation>
    <scope>NUCLEOTIDE SEQUENCE [LARGE SCALE GENOMIC DNA]</scope>
    <source>
        <strain evidence="6 7">DSM 103336</strain>
    </source>
</reference>
<dbReference type="EMBL" id="JACIJR010000009">
    <property type="protein sequence ID" value="MBB5730785.1"/>
    <property type="molecule type" value="Genomic_DNA"/>
</dbReference>